<organism evidence="1 2">
    <name type="scientific">Cellulophaga phage phi4:1_13</name>
    <dbReference type="NCBI Taxonomy" id="1747284"/>
    <lineage>
        <taxon>Viruses</taxon>
        <taxon>Duplodnaviria</taxon>
        <taxon>Heunggongvirae</taxon>
        <taxon>Uroviricota</taxon>
        <taxon>Caudoviricetes</taxon>
        <taxon>Lightbulbvirus</taxon>
        <taxon>Lightbulbvirus Cba41</taxon>
    </lineage>
</organism>
<proteinExistence type="predicted"/>
<accession>A0A0S2MW39</accession>
<dbReference type="Proteomes" id="UP000229115">
    <property type="component" value="Segment"/>
</dbReference>
<dbReference type="EMBL" id="KT962245">
    <property type="protein sequence ID" value="ALO80134.1"/>
    <property type="molecule type" value="Genomic_RNA"/>
</dbReference>
<evidence type="ECO:0000313" key="1">
    <source>
        <dbReference type="EMBL" id="ALO80134.1"/>
    </source>
</evidence>
<gene>
    <name evidence="1" type="ORF">Phi4113_125</name>
</gene>
<name>A0A0S2MW39_9CAUD</name>
<sequence>MSSKKKLQIAIGALIVTIGITYPENVPKECLYIVGIGVLLILDVVLSD</sequence>
<protein>
    <submittedName>
        <fullName evidence="1">Uncharacterized protein</fullName>
    </submittedName>
</protein>
<reference evidence="1 2" key="1">
    <citation type="submission" date="2015-10" db="EMBL/GenBank/DDBJ databases">
        <title>Large-scale maps of variable infection efficiencies in aquatic Bacteriodetes phage-host model systems.</title>
        <authorList>
            <person name="Holmfeldt K."/>
            <person name="Solonenko N."/>
            <person name="Howard-Varona C."/>
            <person name="Moreno M."/>
            <person name="Malmstrom R.R."/>
            <person name="Blow M.J."/>
            <person name="Sullivan M.B."/>
        </authorList>
    </citation>
    <scope>NUCLEOTIDE SEQUENCE [LARGE SCALE GENOMIC DNA]</scope>
</reference>
<evidence type="ECO:0000313" key="2">
    <source>
        <dbReference type="Proteomes" id="UP000229115"/>
    </source>
</evidence>